<dbReference type="AlphaFoldDB" id="A0A7G1P641"/>
<evidence type="ECO:0000313" key="1">
    <source>
        <dbReference type="EMBL" id="BCL28525.1"/>
    </source>
</evidence>
<sequence length="191" mass="20714">MVKSAQPTSARGRKPYVARATHRVHVPSGGIAVTIASRAASANDYVRQHSAHPLISRQKAADIARAAVRLAGLLGIDPVNVRPDRSWNYLSLPLAPLTLHASDPDDPQQVYTFSCRDPWYDDEPFFLLGPCPVCGAEVPLAEIRSLADVGAFLTHGPEPLPEHSAPPCSYPDAFDRHPAHTSQCPYYDGDS</sequence>
<reference evidence="1 2" key="1">
    <citation type="journal article" date="2014" name="Int. J. Syst. Evol. Microbiol.">
        <title>Complete genome sequence of Corynebacterium casei LMG S-19264T (=DSM 44701T), isolated from a smear-ripened cheese.</title>
        <authorList>
            <consortium name="US DOE Joint Genome Institute (JGI-PGF)"/>
            <person name="Walter F."/>
            <person name="Albersmeier A."/>
            <person name="Kalinowski J."/>
            <person name="Ruckert C."/>
        </authorList>
    </citation>
    <scope>NUCLEOTIDE SEQUENCE [LARGE SCALE GENOMIC DNA]</scope>
    <source>
        <strain evidence="1 2">JCM 4677</strain>
    </source>
</reference>
<organism evidence="1 2">
    <name type="scientific">Streptomyces aurantiacus</name>
    <dbReference type="NCBI Taxonomy" id="47760"/>
    <lineage>
        <taxon>Bacteria</taxon>
        <taxon>Bacillati</taxon>
        <taxon>Actinomycetota</taxon>
        <taxon>Actinomycetes</taxon>
        <taxon>Kitasatosporales</taxon>
        <taxon>Streptomycetaceae</taxon>
        <taxon>Streptomyces</taxon>
        <taxon>Streptomyces aurantiacus group</taxon>
    </lineage>
</organism>
<dbReference type="Proteomes" id="UP000516444">
    <property type="component" value="Chromosome"/>
</dbReference>
<accession>A0A7G1P641</accession>
<protein>
    <submittedName>
        <fullName evidence="1">Uncharacterized protein</fullName>
    </submittedName>
</protein>
<evidence type="ECO:0000313" key="2">
    <source>
        <dbReference type="Proteomes" id="UP000516444"/>
    </source>
</evidence>
<proteinExistence type="predicted"/>
<gene>
    <name evidence="1" type="ORF">GCM10017557_33840</name>
</gene>
<keyword evidence="2" id="KW-1185">Reference proteome</keyword>
<dbReference type="EMBL" id="AP023440">
    <property type="protein sequence ID" value="BCL28525.1"/>
    <property type="molecule type" value="Genomic_DNA"/>
</dbReference>
<dbReference type="KEGG" id="sgm:GCM10017557_33840"/>
<name>A0A7G1P641_9ACTN</name>